<dbReference type="SMART" id="SM00345">
    <property type="entry name" value="HTH_GNTR"/>
    <property type="match status" value="1"/>
</dbReference>
<protein>
    <submittedName>
        <fullName evidence="5">GntR family transcriptional regulator</fullName>
    </submittedName>
</protein>
<keyword evidence="1" id="KW-0805">Transcription regulation</keyword>
<keyword evidence="3" id="KW-0804">Transcription</keyword>
<organism evidence="5 6">
    <name type="scientific">Jiangella anatolica</name>
    <dbReference type="NCBI Taxonomy" id="2670374"/>
    <lineage>
        <taxon>Bacteria</taxon>
        <taxon>Bacillati</taxon>
        <taxon>Actinomycetota</taxon>
        <taxon>Actinomycetes</taxon>
        <taxon>Jiangellales</taxon>
        <taxon>Jiangellaceae</taxon>
        <taxon>Jiangella</taxon>
    </lineage>
</organism>
<dbReference type="PROSITE" id="PS50949">
    <property type="entry name" value="HTH_GNTR"/>
    <property type="match status" value="1"/>
</dbReference>
<dbReference type="GO" id="GO:0003700">
    <property type="term" value="F:DNA-binding transcription factor activity"/>
    <property type="evidence" value="ECO:0007669"/>
    <property type="project" value="InterPro"/>
</dbReference>
<dbReference type="PANTHER" id="PTHR44846">
    <property type="entry name" value="MANNOSYL-D-GLYCERATE TRANSPORT/METABOLISM SYSTEM REPRESSOR MNGR-RELATED"/>
    <property type="match status" value="1"/>
</dbReference>
<keyword evidence="2" id="KW-0238">DNA-binding</keyword>
<accession>A0A2W2C1T8</accession>
<dbReference type="GO" id="GO:0003677">
    <property type="term" value="F:DNA binding"/>
    <property type="evidence" value="ECO:0007669"/>
    <property type="project" value="UniProtKB-KW"/>
</dbReference>
<evidence type="ECO:0000313" key="5">
    <source>
        <dbReference type="EMBL" id="PZF86048.1"/>
    </source>
</evidence>
<dbReference type="EMBL" id="POTW01000004">
    <property type="protein sequence ID" value="PZF86048.1"/>
    <property type="molecule type" value="Genomic_DNA"/>
</dbReference>
<dbReference type="Pfam" id="PF00392">
    <property type="entry name" value="GntR"/>
    <property type="match status" value="1"/>
</dbReference>
<evidence type="ECO:0000259" key="4">
    <source>
        <dbReference type="PROSITE" id="PS50949"/>
    </source>
</evidence>
<name>A0A2W2C1T8_9ACTN</name>
<dbReference type="InterPro" id="IPR050679">
    <property type="entry name" value="Bact_HTH_transcr_reg"/>
</dbReference>
<gene>
    <name evidence="5" type="ORF">C1I92_02350</name>
</gene>
<proteinExistence type="predicted"/>
<dbReference type="AlphaFoldDB" id="A0A2W2C1T8"/>
<dbReference type="InterPro" id="IPR036388">
    <property type="entry name" value="WH-like_DNA-bd_sf"/>
</dbReference>
<dbReference type="InterPro" id="IPR036390">
    <property type="entry name" value="WH_DNA-bd_sf"/>
</dbReference>
<evidence type="ECO:0000256" key="2">
    <source>
        <dbReference type="ARBA" id="ARBA00023125"/>
    </source>
</evidence>
<dbReference type="RefSeq" id="WP_111253055.1">
    <property type="nucleotide sequence ID" value="NZ_POTW01000004.1"/>
</dbReference>
<sequence length="81" mass="9283">MIDRDRPGYTYQHVADHLRDRVLVGDLSKRRRLPSQPKLALEYEVSVHTVRRAVAVLQAEGVVEVVHARGMFGPEVRRHGE</sequence>
<dbReference type="InterPro" id="IPR000524">
    <property type="entry name" value="Tscrpt_reg_HTH_GntR"/>
</dbReference>
<dbReference type="Proteomes" id="UP000248764">
    <property type="component" value="Unassembled WGS sequence"/>
</dbReference>
<comment type="caution">
    <text evidence="5">The sequence shown here is derived from an EMBL/GenBank/DDBJ whole genome shotgun (WGS) entry which is preliminary data.</text>
</comment>
<dbReference type="CDD" id="cd07377">
    <property type="entry name" value="WHTH_GntR"/>
    <property type="match status" value="1"/>
</dbReference>
<dbReference type="PRINTS" id="PR00035">
    <property type="entry name" value="HTHGNTR"/>
</dbReference>
<reference evidence="5 6" key="1">
    <citation type="submission" date="2018-01" db="EMBL/GenBank/DDBJ databases">
        <title>Draft genome sequence of Jiangella sp. GTF31.</title>
        <authorList>
            <person name="Sahin N."/>
            <person name="Ay H."/>
            <person name="Saygin H."/>
        </authorList>
    </citation>
    <scope>NUCLEOTIDE SEQUENCE [LARGE SCALE GENOMIC DNA]</scope>
    <source>
        <strain evidence="5 6">GTF31</strain>
    </source>
</reference>
<dbReference type="PANTHER" id="PTHR44846:SF17">
    <property type="entry name" value="GNTR-FAMILY TRANSCRIPTIONAL REGULATOR"/>
    <property type="match status" value="1"/>
</dbReference>
<evidence type="ECO:0000313" key="6">
    <source>
        <dbReference type="Proteomes" id="UP000248764"/>
    </source>
</evidence>
<evidence type="ECO:0000256" key="3">
    <source>
        <dbReference type="ARBA" id="ARBA00023163"/>
    </source>
</evidence>
<feature type="domain" description="HTH gntR-type" evidence="4">
    <location>
        <begin position="8"/>
        <end position="76"/>
    </location>
</feature>
<dbReference type="SUPFAM" id="SSF46785">
    <property type="entry name" value="Winged helix' DNA-binding domain"/>
    <property type="match status" value="1"/>
</dbReference>
<dbReference type="Gene3D" id="1.10.10.10">
    <property type="entry name" value="Winged helix-like DNA-binding domain superfamily/Winged helix DNA-binding domain"/>
    <property type="match status" value="1"/>
</dbReference>
<dbReference type="GO" id="GO:0045892">
    <property type="term" value="P:negative regulation of DNA-templated transcription"/>
    <property type="evidence" value="ECO:0007669"/>
    <property type="project" value="TreeGrafter"/>
</dbReference>
<evidence type="ECO:0000256" key="1">
    <source>
        <dbReference type="ARBA" id="ARBA00023015"/>
    </source>
</evidence>
<keyword evidence="6" id="KW-1185">Reference proteome</keyword>